<comment type="subcellular location">
    <subcellularLocation>
        <location evidence="1">Cell inner membrane</location>
        <topology evidence="1">Multi-pass membrane protein</topology>
    </subcellularLocation>
</comment>
<dbReference type="EMBL" id="BOOA01000010">
    <property type="protein sequence ID" value="GIH23373.1"/>
    <property type="molecule type" value="Genomic_DNA"/>
</dbReference>
<dbReference type="InterPro" id="IPR027417">
    <property type="entry name" value="P-loop_NTPase"/>
</dbReference>
<sequence length="564" mass="59487">MLGELLAPVRARLWVAGGLQVVASVAGLVPYVMVAELAGELLGEADPGRIWTIVGVAVAGLLVRTLAAGTAVTVTHLADVGLQLRLRRRIVAKLGAVPLGWFTARGSGEVKKAVQDDVHSLHHLVGHAVLDLTSAAVAPLASVAYLFWVDWRMALATVATLPVYLTAYTLMMRGYQARLGEMNEATERINSTAVEFVNGIAVVKTFGQSRRAHERFARAADDFSDRFRSWVAPMIRIEAAVQSTIMPVTVLLVVLTTGTALVSAGSLDPVDVLPFTLLGLGLGQPLLTLGFGMGALQEAREAAARVSGVLAAPELPAARETAAPDGHLVEFDRVSFSYDGARDVLSDISLTLRPGTVTALVGPSGSGKSTLARLLPRYWDPTAGAVRIGGADVRDLPPGELVATVFQDVRLLRMSIRDNIALGRPGATDAEIHAAAGAAQIHERILASPGGYAAEAGGLSGGEAQRVSIARALLAGRPVLVLDEATAFADPESEAAIQDALSTLAEGRTVLVVAHRLDTVVDADQIVVLDRGRVAQRGTHAELMAETGMYRRLWERSAALEEAR</sequence>
<evidence type="ECO:0000259" key="13">
    <source>
        <dbReference type="PROSITE" id="PS50929"/>
    </source>
</evidence>
<feature type="transmembrane region" description="Helical" evidence="11">
    <location>
        <begin position="53"/>
        <end position="78"/>
    </location>
</feature>
<dbReference type="CDD" id="cd07346">
    <property type="entry name" value="ABC_6TM_exporters"/>
    <property type="match status" value="1"/>
</dbReference>
<feature type="domain" description="ABC transporter" evidence="12">
    <location>
        <begin position="329"/>
        <end position="556"/>
    </location>
</feature>
<dbReference type="InterPro" id="IPR011527">
    <property type="entry name" value="ABC1_TM_dom"/>
</dbReference>
<dbReference type="GO" id="GO:0016887">
    <property type="term" value="F:ATP hydrolysis activity"/>
    <property type="evidence" value="ECO:0007669"/>
    <property type="project" value="InterPro"/>
</dbReference>
<comment type="similarity">
    <text evidence="10">Belongs to the ABC transporter superfamily. Siderophore-Fe(3+) uptake transporter (SIUT) (TC 3.A.1.21) family.</text>
</comment>
<dbReference type="GO" id="GO:0005886">
    <property type="term" value="C:plasma membrane"/>
    <property type="evidence" value="ECO:0007669"/>
    <property type="project" value="UniProtKB-SubCell"/>
</dbReference>
<evidence type="ECO:0000256" key="5">
    <source>
        <dbReference type="ARBA" id="ARBA00022692"/>
    </source>
</evidence>
<evidence type="ECO:0000256" key="4">
    <source>
        <dbReference type="ARBA" id="ARBA00022519"/>
    </source>
</evidence>
<keyword evidence="6" id="KW-0547">Nucleotide-binding</keyword>
<evidence type="ECO:0000256" key="9">
    <source>
        <dbReference type="ARBA" id="ARBA00023136"/>
    </source>
</evidence>
<gene>
    <name evidence="14" type="ORF">Aph01nite_16830</name>
</gene>
<keyword evidence="8 11" id="KW-1133">Transmembrane helix</keyword>
<evidence type="ECO:0000256" key="1">
    <source>
        <dbReference type="ARBA" id="ARBA00004429"/>
    </source>
</evidence>
<dbReference type="SUPFAM" id="SSF52540">
    <property type="entry name" value="P-loop containing nucleoside triphosphate hydrolases"/>
    <property type="match status" value="1"/>
</dbReference>
<dbReference type="SUPFAM" id="SSF90123">
    <property type="entry name" value="ABC transporter transmembrane region"/>
    <property type="match status" value="1"/>
</dbReference>
<dbReference type="PANTHER" id="PTHR24221">
    <property type="entry name" value="ATP-BINDING CASSETTE SUB-FAMILY B"/>
    <property type="match status" value="1"/>
</dbReference>
<evidence type="ECO:0000259" key="12">
    <source>
        <dbReference type="PROSITE" id="PS50893"/>
    </source>
</evidence>
<name>A0A919UMJ8_9ACTN</name>
<feature type="transmembrane region" description="Helical" evidence="11">
    <location>
        <begin position="12"/>
        <end position="33"/>
    </location>
</feature>
<evidence type="ECO:0000256" key="11">
    <source>
        <dbReference type="SAM" id="Phobius"/>
    </source>
</evidence>
<proteinExistence type="inferred from homology"/>
<evidence type="ECO:0000256" key="2">
    <source>
        <dbReference type="ARBA" id="ARBA00022448"/>
    </source>
</evidence>
<keyword evidence="3" id="KW-1003">Cell membrane</keyword>
<protein>
    <submittedName>
        <fullName evidence="14">ABC transporter</fullName>
    </submittedName>
</protein>
<reference evidence="14" key="1">
    <citation type="submission" date="2021-01" db="EMBL/GenBank/DDBJ databases">
        <title>Whole genome shotgun sequence of Acrocarpospora phusangensis NBRC 108782.</title>
        <authorList>
            <person name="Komaki H."/>
            <person name="Tamura T."/>
        </authorList>
    </citation>
    <scope>NUCLEOTIDE SEQUENCE</scope>
    <source>
        <strain evidence="14">NBRC 108782</strain>
    </source>
</reference>
<dbReference type="SMART" id="SM00382">
    <property type="entry name" value="AAA"/>
    <property type="match status" value="1"/>
</dbReference>
<keyword evidence="2" id="KW-0813">Transport</keyword>
<evidence type="ECO:0000313" key="15">
    <source>
        <dbReference type="Proteomes" id="UP000640052"/>
    </source>
</evidence>
<dbReference type="InterPro" id="IPR003439">
    <property type="entry name" value="ABC_transporter-like_ATP-bd"/>
</dbReference>
<dbReference type="PROSITE" id="PS50893">
    <property type="entry name" value="ABC_TRANSPORTER_2"/>
    <property type="match status" value="1"/>
</dbReference>
<evidence type="ECO:0000256" key="6">
    <source>
        <dbReference type="ARBA" id="ARBA00022741"/>
    </source>
</evidence>
<dbReference type="Pfam" id="PF00005">
    <property type="entry name" value="ABC_tran"/>
    <property type="match status" value="1"/>
</dbReference>
<dbReference type="Proteomes" id="UP000640052">
    <property type="component" value="Unassembled WGS sequence"/>
</dbReference>
<dbReference type="Pfam" id="PF00664">
    <property type="entry name" value="ABC_membrane"/>
    <property type="match status" value="1"/>
</dbReference>
<dbReference type="InterPro" id="IPR036640">
    <property type="entry name" value="ABC1_TM_sf"/>
</dbReference>
<dbReference type="PROSITE" id="PS50929">
    <property type="entry name" value="ABC_TM1F"/>
    <property type="match status" value="1"/>
</dbReference>
<evidence type="ECO:0000256" key="8">
    <source>
        <dbReference type="ARBA" id="ARBA00022989"/>
    </source>
</evidence>
<evidence type="ECO:0000256" key="3">
    <source>
        <dbReference type="ARBA" id="ARBA00022475"/>
    </source>
</evidence>
<keyword evidence="15" id="KW-1185">Reference proteome</keyword>
<feature type="transmembrane region" description="Helical" evidence="11">
    <location>
        <begin position="272"/>
        <end position="296"/>
    </location>
</feature>
<dbReference type="RefSeq" id="WP_204040191.1">
    <property type="nucleotide sequence ID" value="NZ_BOOA01000010.1"/>
</dbReference>
<organism evidence="14 15">
    <name type="scientific">Acrocarpospora phusangensis</name>
    <dbReference type="NCBI Taxonomy" id="1070424"/>
    <lineage>
        <taxon>Bacteria</taxon>
        <taxon>Bacillati</taxon>
        <taxon>Actinomycetota</taxon>
        <taxon>Actinomycetes</taxon>
        <taxon>Streptosporangiales</taxon>
        <taxon>Streptosporangiaceae</taxon>
        <taxon>Acrocarpospora</taxon>
    </lineage>
</organism>
<dbReference type="InterPro" id="IPR039421">
    <property type="entry name" value="Type_1_exporter"/>
</dbReference>
<keyword evidence="5 11" id="KW-0812">Transmembrane</keyword>
<dbReference type="PANTHER" id="PTHR24221:SF654">
    <property type="entry name" value="ATP-BINDING CASSETTE SUB-FAMILY B MEMBER 6"/>
    <property type="match status" value="1"/>
</dbReference>
<feature type="transmembrane region" description="Helical" evidence="11">
    <location>
        <begin position="128"/>
        <end position="148"/>
    </location>
</feature>
<feature type="transmembrane region" description="Helical" evidence="11">
    <location>
        <begin position="244"/>
        <end position="266"/>
    </location>
</feature>
<accession>A0A919UMJ8</accession>
<dbReference type="InterPro" id="IPR017871">
    <property type="entry name" value="ABC_transporter-like_CS"/>
</dbReference>
<dbReference type="Gene3D" id="3.40.50.300">
    <property type="entry name" value="P-loop containing nucleotide triphosphate hydrolases"/>
    <property type="match status" value="1"/>
</dbReference>
<feature type="domain" description="ABC transmembrane type-1" evidence="13">
    <location>
        <begin position="14"/>
        <end position="298"/>
    </location>
</feature>
<feature type="transmembrane region" description="Helical" evidence="11">
    <location>
        <begin position="154"/>
        <end position="172"/>
    </location>
</feature>
<comment type="caution">
    <text evidence="14">The sequence shown here is derived from an EMBL/GenBank/DDBJ whole genome shotgun (WGS) entry which is preliminary data.</text>
</comment>
<keyword evidence="4" id="KW-0997">Cell inner membrane</keyword>
<evidence type="ECO:0000256" key="7">
    <source>
        <dbReference type="ARBA" id="ARBA00022840"/>
    </source>
</evidence>
<keyword evidence="9 11" id="KW-0472">Membrane</keyword>
<dbReference type="AlphaFoldDB" id="A0A919UMJ8"/>
<dbReference type="Gene3D" id="1.20.1560.10">
    <property type="entry name" value="ABC transporter type 1, transmembrane domain"/>
    <property type="match status" value="1"/>
</dbReference>
<keyword evidence="7" id="KW-0067">ATP-binding</keyword>
<evidence type="ECO:0000313" key="14">
    <source>
        <dbReference type="EMBL" id="GIH23373.1"/>
    </source>
</evidence>
<dbReference type="InterPro" id="IPR003593">
    <property type="entry name" value="AAA+_ATPase"/>
</dbReference>
<evidence type="ECO:0000256" key="10">
    <source>
        <dbReference type="ARBA" id="ARBA00023455"/>
    </source>
</evidence>
<dbReference type="PROSITE" id="PS00211">
    <property type="entry name" value="ABC_TRANSPORTER_1"/>
    <property type="match status" value="1"/>
</dbReference>
<dbReference type="GO" id="GO:0140359">
    <property type="term" value="F:ABC-type transporter activity"/>
    <property type="evidence" value="ECO:0007669"/>
    <property type="project" value="InterPro"/>
</dbReference>
<dbReference type="FunFam" id="3.40.50.300:FF:000221">
    <property type="entry name" value="Multidrug ABC transporter ATP-binding protein"/>
    <property type="match status" value="1"/>
</dbReference>
<dbReference type="GO" id="GO:0005524">
    <property type="term" value="F:ATP binding"/>
    <property type="evidence" value="ECO:0007669"/>
    <property type="project" value="UniProtKB-KW"/>
</dbReference>